<protein>
    <recommendedName>
        <fullName evidence="4">CCHC-type domain-containing protein</fullName>
    </recommendedName>
</protein>
<feature type="compositionally biased region" description="Low complexity" evidence="1">
    <location>
        <begin position="375"/>
        <end position="391"/>
    </location>
</feature>
<dbReference type="EMBL" id="JABEZY010253364">
    <property type="protein sequence ID" value="MBA0753392.1"/>
    <property type="molecule type" value="Genomic_DNA"/>
</dbReference>
<organism evidence="2 3">
    <name type="scientific">Gossypium gossypioides</name>
    <name type="common">Mexican cotton</name>
    <name type="synonym">Selera gossypioides</name>
    <dbReference type="NCBI Taxonomy" id="34282"/>
    <lineage>
        <taxon>Eukaryota</taxon>
        <taxon>Viridiplantae</taxon>
        <taxon>Streptophyta</taxon>
        <taxon>Embryophyta</taxon>
        <taxon>Tracheophyta</taxon>
        <taxon>Spermatophyta</taxon>
        <taxon>Magnoliopsida</taxon>
        <taxon>eudicotyledons</taxon>
        <taxon>Gunneridae</taxon>
        <taxon>Pentapetalae</taxon>
        <taxon>rosids</taxon>
        <taxon>malvids</taxon>
        <taxon>Malvales</taxon>
        <taxon>Malvaceae</taxon>
        <taxon>Malvoideae</taxon>
        <taxon>Gossypium</taxon>
    </lineage>
</organism>
<name>A0A7J9CY65_GOSGO</name>
<feature type="region of interest" description="Disordered" evidence="1">
    <location>
        <begin position="365"/>
        <end position="391"/>
    </location>
</feature>
<evidence type="ECO:0000313" key="3">
    <source>
        <dbReference type="Proteomes" id="UP000593579"/>
    </source>
</evidence>
<dbReference type="PANTHER" id="PTHR31286">
    <property type="entry name" value="GLYCINE-RICH CELL WALL STRUCTURAL PROTEIN 1.8-LIKE"/>
    <property type="match status" value="1"/>
</dbReference>
<evidence type="ECO:0008006" key="4">
    <source>
        <dbReference type="Google" id="ProtNLM"/>
    </source>
</evidence>
<gene>
    <name evidence="2" type="ORF">Gogos_022208</name>
</gene>
<keyword evidence="3" id="KW-1185">Reference proteome</keyword>
<dbReference type="PANTHER" id="PTHR31286:SF173">
    <property type="entry name" value="DUF4283 DOMAIN-CONTAINING PROTEIN"/>
    <property type="match status" value="1"/>
</dbReference>
<evidence type="ECO:0000313" key="2">
    <source>
        <dbReference type="EMBL" id="MBA0753392.1"/>
    </source>
</evidence>
<proteinExistence type="predicted"/>
<dbReference type="Proteomes" id="UP000593579">
    <property type="component" value="Unassembled WGS sequence"/>
</dbReference>
<accession>A0A7J9CY65</accession>
<dbReference type="InterPro" id="IPR040256">
    <property type="entry name" value="At4g02000-like"/>
</dbReference>
<evidence type="ECO:0000256" key="1">
    <source>
        <dbReference type="SAM" id="MobiDB-lite"/>
    </source>
</evidence>
<dbReference type="OrthoDB" id="993965at2759"/>
<dbReference type="AlphaFoldDB" id="A0A7J9CY65"/>
<comment type="caution">
    <text evidence="2">The sequence shown here is derived from an EMBL/GenBank/DDBJ whole genome shotgun (WGS) entry which is preliminary data.</text>
</comment>
<reference evidence="2 3" key="1">
    <citation type="journal article" date="2019" name="Genome Biol. Evol.">
        <title>Insights into the evolution of the New World diploid cottons (Gossypium, subgenus Houzingenia) based on genome sequencing.</title>
        <authorList>
            <person name="Grover C.E."/>
            <person name="Arick M.A. 2nd"/>
            <person name="Thrash A."/>
            <person name="Conover J.L."/>
            <person name="Sanders W.S."/>
            <person name="Peterson D.G."/>
            <person name="Frelichowski J.E."/>
            <person name="Scheffler J.A."/>
            <person name="Scheffler B.E."/>
            <person name="Wendel J.F."/>
        </authorList>
    </citation>
    <scope>NUCLEOTIDE SEQUENCE [LARGE SCALE GENOMIC DNA]</scope>
    <source>
        <strain evidence="2">5</strain>
        <tissue evidence="2">Leaf</tissue>
    </source>
</reference>
<sequence>MDSLCENFVSGDSSVKGLIPIKVHFKDKDKDESVIRDLLVNLTEEPIVSWKGKLVSHSSNIVGKGLEETEDFDLLDEDIQKSIFNGLPGYMYKRKILVEIRGMISKVAKLDMNTNNRARGRFTRIAVYVNLDKPLVSQILINGKVQRAKYEFLPTVCFHCGRYGHVKDAYPFRVSEPNSEKNSPPSKMLLKTVSMVIDGTGTGITTKKNKGSRFKALTDMEANVRINSGNRDEVLNNRRKKGKEILPGGNQEVEAFYHNSGCLKSRAYNRGPLNELSFKNLVDPSSFKTNDSRSVVGLMLFRKLASDPRTMYYGASKGLGENNLLMGNKQDKGIGSSSGSVENKDSFLMGRVVKEPGKDHTIAEAPKNNRQVEDGGIASSGSSISTGCSPSKHTTITFKENKDPNAGVLLKGAIVLILGKEKSQSVGRDSSRVLLRDSMDNLAEVISTHSIMDCGSNDSDRMEGR</sequence>